<dbReference type="RefSeq" id="XP_068358717.1">
    <property type="nucleotide sequence ID" value="XM_068505082.1"/>
</dbReference>
<evidence type="ECO:0000259" key="3">
    <source>
        <dbReference type="PROSITE" id="PS50222"/>
    </source>
</evidence>
<name>A0A1J4K822_9EUKA</name>
<organism evidence="4 5">
    <name type="scientific">Tritrichomonas foetus</name>
    <dbReference type="NCBI Taxonomy" id="1144522"/>
    <lineage>
        <taxon>Eukaryota</taxon>
        <taxon>Metamonada</taxon>
        <taxon>Parabasalia</taxon>
        <taxon>Tritrichomonadida</taxon>
        <taxon>Tritrichomonadidae</taxon>
        <taxon>Tritrichomonas</taxon>
    </lineage>
</organism>
<dbReference type="EMBL" id="MLAK01000753">
    <property type="protein sequence ID" value="OHT05581.1"/>
    <property type="molecule type" value="Genomic_DNA"/>
</dbReference>
<dbReference type="Proteomes" id="UP000179807">
    <property type="component" value="Unassembled WGS sequence"/>
</dbReference>
<accession>A0A1J4K822</accession>
<evidence type="ECO:0000313" key="4">
    <source>
        <dbReference type="EMBL" id="OHT05581.1"/>
    </source>
</evidence>
<dbReference type="InterPro" id="IPR050145">
    <property type="entry name" value="Centrin_CML-like"/>
</dbReference>
<comment type="caution">
    <text evidence="4">The sequence shown here is derived from an EMBL/GenBank/DDBJ whole genome shotgun (WGS) entry which is preliminary data.</text>
</comment>
<sequence>MSQVAIHADYSTNPNSGVFAQWGEILGDNIARKSAIFIRSSTTSIKSRDLVNIVDPNYHQYIISHSKHNTYIDFDLKDHQLNLTKYKIRTGPTEEGVNHLRSWSLLCSNDGQNFTTLENVEKSDALNGFEKVYVSNDIVCSEPYRYFRLLMTGKNHSRRSCLFLQHIEFFGLLMGAQIVNPFKNYSQSEIESLREVFEKIDKDGSGELDSNELSIFLENHFPLPKKMIPIAFRVCDKDNSGTIGFDEFLNFFNILQTLKSDDPIPAYRMLFGAIDVEIKNSLDVNQLLEFCLFANHPISQEEAQQIIQEHDSDGDGRLSFEDIYSAILNPKTYTSIKPRAYTKTEQEQLRIEFDSIDEDGNGQLNRDELEKFCGSENGIGVNAVELIFLLVDSDNSGTITFDEYLEFCNLMVVLSSDENEFFQKIFNAVAGKENGTLGVDELERFYRLVGADMSRKQIRKLIKANDSDRDQRLTFAEAADI</sequence>
<dbReference type="InterPro" id="IPR018247">
    <property type="entry name" value="EF_Hand_1_Ca_BS"/>
</dbReference>
<gene>
    <name evidence="4" type="ORF">TRFO_26657</name>
</gene>
<feature type="domain" description="EF-hand" evidence="3">
    <location>
        <begin position="231"/>
        <end position="258"/>
    </location>
</feature>
<dbReference type="Gene3D" id="2.60.120.260">
    <property type="entry name" value="Galactose-binding domain-like"/>
    <property type="match status" value="1"/>
</dbReference>
<dbReference type="GO" id="GO:0005509">
    <property type="term" value="F:calcium ion binding"/>
    <property type="evidence" value="ECO:0007669"/>
    <property type="project" value="InterPro"/>
</dbReference>
<keyword evidence="1" id="KW-0677">Repeat</keyword>
<protein>
    <recommendedName>
        <fullName evidence="3">EF-hand domain-containing protein</fullName>
    </recommendedName>
</protein>
<feature type="domain" description="EF-hand" evidence="3">
    <location>
        <begin position="344"/>
        <end position="379"/>
    </location>
</feature>
<dbReference type="Pfam" id="PF13499">
    <property type="entry name" value="EF-hand_7"/>
    <property type="match status" value="3"/>
</dbReference>
<dbReference type="VEuPathDB" id="TrichDB:TRFO_26657"/>
<feature type="domain" description="EF-hand" evidence="3">
    <location>
        <begin position="188"/>
        <end position="223"/>
    </location>
</feature>
<keyword evidence="5" id="KW-1185">Reference proteome</keyword>
<evidence type="ECO:0000313" key="5">
    <source>
        <dbReference type="Proteomes" id="UP000179807"/>
    </source>
</evidence>
<dbReference type="InterPro" id="IPR011992">
    <property type="entry name" value="EF-hand-dom_pair"/>
</dbReference>
<dbReference type="InterPro" id="IPR002048">
    <property type="entry name" value="EF_hand_dom"/>
</dbReference>
<dbReference type="OrthoDB" id="186625at2759"/>
<evidence type="ECO:0000256" key="2">
    <source>
        <dbReference type="ARBA" id="ARBA00022837"/>
    </source>
</evidence>
<dbReference type="InterPro" id="IPR008979">
    <property type="entry name" value="Galactose-bd-like_sf"/>
</dbReference>
<dbReference type="CDD" id="cd00051">
    <property type="entry name" value="EFh"/>
    <property type="match status" value="1"/>
</dbReference>
<dbReference type="PANTHER" id="PTHR23050">
    <property type="entry name" value="CALCIUM BINDING PROTEIN"/>
    <property type="match status" value="1"/>
</dbReference>
<dbReference type="PROSITE" id="PS50222">
    <property type="entry name" value="EF_HAND_2"/>
    <property type="match status" value="7"/>
</dbReference>
<dbReference type="SUPFAM" id="SSF49785">
    <property type="entry name" value="Galactose-binding domain-like"/>
    <property type="match status" value="1"/>
</dbReference>
<feature type="domain" description="EF-hand" evidence="3">
    <location>
        <begin position="417"/>
        <end position="452"/>
    </location>
</feature>
<keyword evidence="2" id="KW-0106">Calcium</keyword>
<dbReference type="SUPFAM" id="SSF47473">
    <property type="entry name" value="EF-hand"/>
    <property type="match status" value="2"/>
</dbReference>
<dbReference type="SMART" id="SM00054">
    <property type="entry name" value="EFh"/>
    <property type="match status" value="5"/>
</dbReference>
<feature type="domain" description="EF-hand" evidence="3">
    <location>
        <begin position="387"/>
        <end position="414"/>
    </location>
</feature>
<feature type="domain" description="EF-hand" evidence="3">
    <location>
        <begin position="453"/>
        <end position="481"/>
    </location>
</feature>
<feature type="domain" description="EF-hand" evidence="3">
    <location>
        <begin position="298"/>
        <end position="333"/>
    </location>
</feature>
<proteinExistence type="predicted"/>
<dbReference type="Gene3D" id="1.10.238.10">
    <property type="entry name" value="EF-hand"/>
    <property type="match status" value="4"/>
</dbReference>
<dbReference type="PROSITE" id="PS00018">
    <property type="entry name" value="EF_HAND_1"/>
    <property type="match status" value="5"/>
</dbReference>
<reference evidence="4" key="1">
    <citation type="submission" date="2016-10" db="EMBL/GenBank/DDBJ databases">
        <authorList>
            <person name="Benchimol M."/>
            <person name="Almeida L.G."/>
            <person name="Vasconcelos A.T."/>
            <person name="Perreira-Neves A."/>
            <person name="Rosa I.A."/>
            <person name="Tasca T."/>
            <person name="Bogo M.R."/>
            <person name="de Souza W."/>
        </authorList>
    </citation>
    <scope>NUCLEOTIDE SEQUENCE [LARGE SCALE GENOMIC DNA]</scope>
    <source>
        <strain evidence="4">K</strain>
    </source>
</reference>
<dbReference type="GeneID" id="94839786"/>
<dbReference type="AlphaFoldDB" id="A0A1J4K822"/>
<evidence type="ECO:0000256" key="1">
    <source>
        <dbReference type="ARBA" id="ARBA00022737"/>
    </source>
</evidence>